<dbReference type="OrthoDB" id="294538at2759"/>
<feature type="region of interest" description="Disordered" evidence="1">
    <location>
        <begin position="1"/>
        <end position="74"/>
    </location>
</feature>
<feature type="compositionally biased region" description="Low complexity" evidence="1">
    <location>
        <begin position="1174"/>
        <end position="1187"/>
    </location>
</feature>
<gene>
    <name evidence="2" type="ORF">FGO68_gene10981</name>
</gene>
<accession>A0A8J8T9E1</accession>
<sequence length="1196" mass="130572">MGPAMTLPNGNSGSVSDVMRQSADSNQNRLSNFDAQKSNDPRGDFIDLQQTDKAQGNQDSNDANLGDDGKSKRSYLPVGIGKKRALIQHVEDGMTIKEAAGQLGINYSTAKHIVKLYRSSKEARLGGSFLGSLGVIMPTNHFNQGGFGVGFQGMQGFPTGNMQMSNFMGTNESLQKLGFASLGGSSQQLSFPSGGNIAGSMMSLQKYNAMSAPLSQGILPYQQNYHPSNVLSTNHTSNNIGPSVSPNYLSLAQQAGVMGAMGQGNRVDVTQQQTFSHQLRQDHPANLYGQPQTQVQNQMINSMVSQDYNQPAINRDHLSIQNLVGKRSYTTMNTLNPSAGQINNSSNGLNYPQSSYRQQAEISDLGRNLTGFQQNQIQSAERGITNNMCVTTQSIVRQPSNVAGPHFFQQQTGMLYQMGQTQTTFHSVNPSTNFERKNQVMDVNSIQGSEQTTQSSNQTINNQFIGQRQFIGLSQNPNSNNFTIPSQINKLGNKQGDGAQQIFTEGSFKSDIGIRSDLMVARTPSQNQYHISMVDSHQSQLQSQVPFSPSVSNALIHHFAQNTDASKRLKTEGSYGAGVQFDQIRGGILNTNRHPSLAGSESLTMKQDNPAIQQQQPPQFQIQGQPVGAVKNTISFAAATSTDHTTQNDVAKQMFNQCTFNSQKQNTLPNSLNIDKRDQAPAFQQGFEQVRCEGTSDSHTLEKLAPQSTDTQNKGHNANFVQAKIEQHDISNIAHFGSEISHPNNGNQFDQERSNYGVNEGSLSAQLRQETLNSLNQVKQESLGLVKNENVLPAMMPSFAEVAAGAKANLSMHFDPNQASSSTMPLFQLQNGLTGKLSSIWNPLANSLKLSTAGQVVTTGTPSQATPGMIVHRPIPQIIKHQQLPSLQNIKSLLGMSLSQEAMPNYTAGPVARQNQFARCANQQHTSSDDKSSAAATMYGCQPNQNFLALPNVLSYGQVQAELESKSNSQLQPTQNNFENQEELILERSPNKEGMVFNQMTTKCEELSRSQAINVQTYYIESGNNKQSLFSTQKQGEEDSAALKHAQTSQQIQLPTFSSSAAQIKQLQEQTLTNSGQMRNNLICSSVQGSDARLGQEGDDQRDNRLQHQEFSGQLLNSHLHGNANIRSLILSQLQGQQEKDLQTVTSTTPQFVNVLVGPPKQHYSSVLFQLEQSKGSSSSRQSSVNSHTLTENSAK</sequence>
<feature type="compositionally biased region" description="Polar residues" evidence="1">
    <location>
        <begin position="48"/>
        <end position="63"/>
    </location>
</feature>
<keyword evidence="3" id="KW-1185">Reference proteome</keyword>
<organism evidence="2 3">
    <name type="scientific">Halteria grandinella</name>
    <dbReference type="NCBI Taxonomy" id="5974"/>
    <lineage>
        <taxon>Eukaryota</taxon>
        <taxon>Sar</taxon>
        <taxon>Alveolata</taxon>
        <taxon>Ciliophora</taxon>
        <taxon>Intramacronucleata</taxon>
        <taxon>Spirotrichea</taxon>
        <taxon>Stichotrichia</taxon>
        <taxon>Sporadotrichida</taxon>
        <taxon>Halteriidae</taxon>
        <taxon>Halteria</taxon>
    </lineage>
</organism>
<evidence type="ECO:0000313" key="2">
    <source>
        <dbReference type="EMBL" id="TNV86301.1"/>
    </source>
</evidence>
<protein>
    <submittedName>
        <fullName evidence="2">Uncharacterized protein</fullName>
    </submittedName>
</protein>
<dbReference type="EMBL" id="RRYP01001176">
    <property type="protein sequence ID" value="TNV86301.1"/>
    <property type="molecule type" value="Genomic_DNA"/>
</dbReference>
<evidence type="ECO:0000256" key="1">
    <source>
        <dbReference type="SAM" id="MobiDB-lite"/>
    </source>
</evidence>
<dbReference type="Pfam" id="PF13384">
    <property type="entry name" value="HTH_23"/>
    <property type="match status" value="1"/>
</dbReference>
<reference evidence="2" key="1">
    <citation type="submission" date="2019-06" db="EMBL/GenBank/DDBJ databases">
        <authorList>
            <person name="Zheng W."/>
        </authorList>
    </citation>
    <scope>NUCLEOTIDE SEQUENCE</scope>
    <source>
        <strain evidence="2">QDHG01</strain>
    </source>
</reference>
<dbReference type="AlphaFoldDB" id="A0A8J8T9E1"/>
<feature type="region of interest" description="Disordered" evidence="1">
    <location>
        <begin position="1174"/>
        <end position="1196"/>
    </location>
</feature>
<evidence type="ECO:0000313" key="3">
    <source>
        <dbReference type="Proteomes" id="UP000785679"/>
    </source>
</evidence>
<feature type="compositionally biased region" description="Polar residues" evidence="1">
    <location>
        <begin position="22"/>
        <end position="36"/>
    </location>
</feature>
<name>A0A8J8T9E1_HALGN</name>
<comment type="caution">
    <text evidence="2">The sequence shown here is derived from an EMBL/GenBank/DDBJ whole genome shotgun (WGS) entry which is preliminary data.</text>
</comment>
<proteinExistence type="predicted"/>
<dbReference type="Proteomes" id="UP000785679">
    <property type="component" value="Unassembled WGS sequence"/>
</dbReference>